<dbReference type="RefSeq" id="WP_262432318.1">
    <property type="nucleotide sequence ID" value="NZ_JACRTE010000011.1"/>
</dbReference>
<reference evidence="1" key="1">
    <citation type="submission" date="2020-08" db="EMBL/GenBank/DDBJ databases">
        <title>Genome public.</title>
        <authorList>
            <person name="Liu C."/>
            <person name="Sun Q."/>
        </authorList>
    </citation>
    <scope>NUCLEOTIDE SEQUENCE</scope>
    <source>
        <strain evidence="1">NSJ-50</strain>
    </source>
</reference>
<sequence length="165" mass="19311">MENEKRLHRCCFTGHRPEKLSLSENEVKHLLEKAIDNAIADGYVTFITGMAKGTDIWAAEIVLEKKKRNDALRLICAIPHPDFEKRRGFFEERRYNRILKNADYVTIISDHYYRTCYQKRNEWMVDRSSLVIAVWNGQPSGTKNTIDYADRKDVKVVNVLDTTMQ</sequence>
<accession>A0A926F6Z3</accession>
<dbReference type="PANTHER" id="PTHR38440:SF1">
    <property type="entry name" value="UPF0398 PROTEIN SPR0331"/>
    <property type="match status" value="1"/>
</dbReference>
<dbReference type="Pfam" id="PF06908">
    <property type="entry name" value="YpsA"/>
    <property type="match status" value="1"/>
</dbReference>
<evidence type="ECO:0000313" key="2">
    <source>
        <dbReference type="Proteomes" id="UP000647416"/>
    </source>
</evidence>
<dbReference type="SUPFAM" id="SSF102405">
    <property type="entry name" value="MCP/YpsA-like"/>
    <property type="match status" value="1"/>
</dbReference>
<name>A0A926F6Z3_9FIRM</name>
<dbReference type="Gene3D" id="3.40.50.450">
    <property type="match status" value="1"/>
</dbReference>
<dbReference type="AlphaFoldDB" id="A0A926F6Z3"/>
<protein>
    <submittedName>
        <fullName evidence="1">DUF1273 family protein</fullName>
    </submittedName>
</protein>
<comment type="caution">
    <text evidence="1">The sequence shown here is derived from an EMBL/GenBank/DDBJ whole genome shotgun (WGS) entry which is preliminary data.</text>
</comment>
<dbReference type="Proteomes" id="UP000647416">
    <property type="component" value="Unassembled WGS sequence"/>
</dbReference>
<keyword evidence="2" id="KW-1185">Reference proteome</keyword>
<gene>
    <name evidence="1" type="ORF">H8706_08690</name>
</gene>
<dbReference type="InterPro" id="IPR010697">
    <property type="entry name" value="YspA"/>
</dbReference>
<dbReference type="EMBL" id="JACRTE010000011">
    <property type="protein sequence ID" value="MBC8596943.1"/>
    <property type="molecule type" value="Genomic_DNA"/>
</dbReference>
<evidence type="ECO:0000313" key="1">
    <source>
        <dbReference type="EMBL" id="MBC8596943.1"/>
    </source>
</evidence>
<dbReference type="PANTHER" id="PTHR38440">
    <property type="entry name" value="UPF0398 PROTEIN YPSA"/>
    <property type="match status" value="1"/>
</dbReference>
<organism evidence="1 2">
    <name type="scientific">Qingrenia yutianensis</name>
    <dbReference type="NCBI Taxonomy" id="2763676"/>
    <lineage>
        <taxon>Bacteria</taxon>
        <taxon>Bacillati</taxon>
        <taxon>Bacillota</taxon>
        <taxon>Clostridia</taxon>
        <taxon>Eubacteriales</taxon>
        <taxon>Oscillospiraceae</taxon>
        <taxon>Qingrenia</taxon>
    </lineage>
</organism>
<proteinExistence type="predicted"/>